<accession>A0A947GJ16</accession>
<feature type="compositionally biased region" description="Basic and acidic residues" evidence="1">
    <location>
        <begin position="1153"/>
        <end position="1162"/>
    </location>
</feature>
<dbReference type="Gene3D" id="1.20.120.20">
    <property type="entry name" value="Apolipoprotein"/>
    <property type="match status" value="1"/>
</dbReference>
<feature type="compositionally biased region" description="Basic and acidic residues" evidence="1">
    <location>
        <begin position="1117"/>
        <end position="1126"/>
    </location>
</feature>
<feature type="region of interest" description="Disordered" evidence="1">
    <location>
        <begin position="174"/>
        <end position="227"/>
    </location>
</feature>
<evidence type="ECO:0000313" key="4">
    <source>
        <dbReference type="EMBL" id="MBT9316645.1"/>
    </source>
</evidence>
<feature type="transmembrane region" description="Helical" evidence="2">
    <location>
        <begin position="925"/>
        <end position="944"/>
    </location>
</feature>
<dbReference type="InterPro" id="IPR025295">
    <property type="entry name" value="eCIS_core_dom"/>
</dbReference>
<feature type="compositionally biased region" description="Polar residues" evidence="1">
    <location>
        <begin position="694"/>
        <end position="706"/>
    </location>
</feature>
<reference evidence="4" key="2">
    <citation type="journal article" date="2021" name="Mar. Drugs">
        <title>Genome Reduction and Secondary Metabolism of the Marine Sponge-Associated Cyanobacterium Leptothoe.</title>
        <authorList>
            <person name="Konstantinou D."/>
            <person name="Popin R.V."/>
            <person name="Fewer D.P."/>
            <person name="Sivonen K."/>
            <person name="Gkelis S."/>
        </authorList>
    </citation>
    <scope>NUCLEOTIDE SEQUENCE</scope>
    <source>
        <strain evidence="4">TAU-MAC 1115</strain>
    </source>
</reference>
<dbReference type="EMBL" id="JADOES010000030">
    <property type="protein sequence ID" value="MBT9316645.1"/>
    <property type="molecule type" value="Genomic_DNA"/>
</dbReference>
<feature type="domain" description="eCIS core" evidence="3">
    <location>
        <begin position="47"/>
        <end position="123"/>
    </location>
</feature>
<keyword evidence="5" id="KW-1185">Reference proteome</keyword>
<dbReference type="Proteomes" id="UP000717364">
    <property type="component" value="Unassembled WGS sequence"/>
</dbReference>
<feature type="region of interest" description="Disordered" evidence="1">
    <location>
        <begin position="1153"/>
        <end position="1172"/>
    </location>
</feature>
<organism evidence="4 5">
    <name type="scientific">Leptothoe spongobia TAU-MAC 1115</name>
    <dbReference type="NCBI Taxonomy" id="1967444"/>
    <lineage>
        <taxon>Bacteria</taxon>
        <taxon>Bacillati</taxon>
        <taxon>Cyanobacteriota</taxon>
        <taxon>Cyanophyceae</taxon>
        <taxon>Nodosilineales</taxon>
        <taxon>Cymatolegaceae</taxon>
        <taxon>Leptothoe</taxon>
        <taxon>Leptothoe spongobia</taxon>
    </lineage>
</organism>
<sequence>MPEPVVQRSPLASFLKTNKVQRKGGNETTTTDFEQRLQSSKGSGAGLSEDVRGFMEPRFGADFSQVRVHTGSTAVQLNKEVGAQAFTHGNNIYFNSGKYSPGSTAGKELLAHELTHTIQQTGGSLNKIPQKQSLDDEHKISLKAKSLTDYSITENKQIFNQISEGKNTVLQAKTNAQPSESLTVDSNSTDSNRRQEYSFTKHKGLQQDLSTEQAPKHINSPQGSENFGFETSKLVDIADNKTSVSDGEVPDLNSSLDLLANRDSFSATDIEPTIEGPKVFDFSQQDLPSTENSIDNRVNIYTKIDAPSSNKPGLELLPKDISKNISDSRIYQPDFNLIQRSEEEDGGSGITGRIRRLISGIVDGLRSGWGSLSQMAQGAFEGIGSQIGGLTQGLSSLVSTAMSGLQSGWSTLGQMASQLVNGFKQQVGGAVSSIMAAAQTVSQAVMTLDANALRAAWGRVTGLMGGMWQQLQQAGQAIFQRVSGLWSSLQERFNGVLSNLTNRAQEVFNRLKAVAQGVRQRLSAAWEGLRNRASGLSNVLGGVLDRLRSLVNRFLSWGQRIWSGIRRQWSGLRRRMSGIFQRVRQRVTSIWQGLQQRAAHLWSRLRGLWSRLQRWVQQQTRNALKRIQSVWNQLRDFDIGEVIQAFIRYAPFLEVVREAAQDPDSVMQPMAQAIASQIDAGMPAAAEQKAREQASGSGNVNQSAEPSTDEVLIQQQVDTSAPENTTLRQPLDQNVLWSGFWEVLLEKLGKLNPLDIVLDTLYTFVWPWPAVGEEWAGLKADLGKAVSRMMSAGLGFWRHLLDIPLIIWRRVNNILMHLYGWFTLACVIVGAFAGGIGGTVGGTILGAMGGGVLAPPGAAAGAGGGIAGGAGVGLGFALGLGEGLLASFVAAELLSIGKAWADLSFVEQIIDEQVEDLDQMASSSIAAGIAGILLALSALAGEIAGRFLRKLKLTPGGVAQRFIQGLDAGFRRGSPFRRGEGGGVREGDEGGGVREGDEGGGVREGDEGGVREGDEGGVREGDEGGVREGDEGGVREGDEGGVREGDEGSVREGDEGGVREGDEGGVREGDEGGAQAREERLEELARDPDHNGNITPGSRREAEVALGLEEAGRLEGPVRRPQHGESGDFVDATGQEWDVKAPRSRERLIEHIQEQARQRGRPEPNIPADRPMRGEFTVEGELEVIRGELRTGEKVIIDTQNLTPQDTAALQQAVQDAGLNGDVIFYP</sequence>
<feature type="compositionally biased region" description="Polar residues" evidence="1">
    <location>
        <begin position="174"/>
        <end position="190"/>
    </location>
</feature>
<protein>
    <submittedName>
        <fullName evidence="4">DUF4157 domain-containing protein</fullName>
    </submittedName>
</protein>
<evidence type="ECO:0000313" key="5">
    <source>
        <dbReference type="Proteomes" id="UP000717364"/>
    </source>
</evidence>
<dbReference type="AlphaFoldDB" id="A0A947GJ16"/>
<gene>
    <name evidence="4" type="ORF">IXB50_14550</name>
</gene>
<keyword evidence="2" id="KW-0472">Membrane</keyword>
<feature type="transmembrane region" description="Helical" evidence="2">
    <location>
        <begin position="818"/>
        <end position="845"/>
    </location>
</feature>
<feature type="transmembrane region" description="Helical" evidence="2">
    <location>
        <begin position="857"/>
        <end position="878"/>
    </location>
</feature>
<dbReference type="SUPFAM" id="SSF58113">
    <property type="entry name" value="Apolipoprotein A-I"/>
    <property type="match status" value="1"/>
</dbReference>
<evidence type="ECO:0000256" key="2">
    <source>
        <dbReference type="SAM" id="Phobius"/>
    </source>
</evidence>
<keyword evidence="2" id="KW-1133">Transmembrane helix</keyword>
<dbReference type="Pfam" id="PF13699">
    <property type="entry name" value="eCIS_core"/>
    <property type="match status" value="1"/>
</dbReference>
<feature type="region of interest" description="Disordered" evidence="1">
    <location>
        <begin position="1117"/>
        <end position="1142"/>
    </location>
</feature>
<comment type="caution">
    <text evidence="4">The sequence shown here is derived from an EMBL/GenBank/DDBJ whole genome shotgun (WGS) entry which is preliminary data.</text>
</comment>
<feature type="region of interest" description="Disordered" evidence="1">
    <location>
        <begin position="973"/>
        <end position="1101"/>
    </location>
</feature>
<feature type="region of interest" description="Disordered" evidence="1">
    <location>
        <begin position="20"/>
        <end position="49"/>
    </location>
</feature>
<feature type="compositionally biased region" description="Polar residues" evidence="1">
    <location>
        <begin position="207"/>
        <end position="225"/>
    </location>
</feature>
<proteinExistence type="predicted"/>
<name>A0A947GJ16_9CYAN</name>
<feature type="region of interest" description="Disordered" evidence="1">
    <location>
        <begin position="682"/>
        <end position="712"/>
    </location>
</feature>
<reference evidence="4" key="1">
    <citation type="submission" date="2020-11" db="EMBL/GenBank/DDBJ databases">
        <authorList>
            <person name="Konstantinou D."/>
            <person name="Gkelis S."/>
            <person name="Popin R."/>
            <person name="Fewer D."/>
            <person name="Sivonen K."/>
        </authorList>
    </citation>
    <scope>NUCLEOTIDE SEQUENCE</scope>
    <source>
        <strain evidence="4">TAU-MAC 1115</strain>
    </source>
</reference>
<feature type="compositionally biased region" description="Basic and acidic residues" evidence="1">
    <location>
        <begin position="977"/>
        <end position="1090"/>
    </location>
</feature>
<keyword evidence="2" id="KW-0812">Transmembrane</keyword>
<evidence type="ECO:0000259" key="3">
    <source>
        <dbReference type="Pfam" id="PF13699"/>
    </source>
</evidence>
<evidence type="ECO:0000256" key="1">
    <source>
        <dbReference type="SAM" id="MobiDB-lite"/>
    </source>
</evidence>
<feature type="compositionally biased region" description="Polar residues" evidence="1">
    <location>
        <begin position="26"/>
        <end position="42"/>
    </location>
</feature>